<keyword evidence="4" id="KW-0067">ATP-binding</keyword>
<evidence type="ECO:0000256" key="4">
    <source>
        <dbReference type="ARBA" id="ARBA00022840"/>
    </source>
</evidence>
<dbReference type="InterPro" id="IPR027417">
    <property type="entry name" value="P-loop_NTPase"/>
</dbReference>
<proteinExistence type="predicted"/>
<dbReference type="SUPFAM" id="SSF52540">
    <property type="entry name" value="P-loop containing nucleoside triphosphate hydrolases"/>
    <property type="match status" value="1"/>
</dbReference>
<reference evidence="7 8" key="1">
    <citation type="submission" date="2018-04" db="EMBL/GenBank/DDBJ databases">
        <title>Halococcoides cellulosivorans gen. nov., sp. nov., an extremely halophilic cellulose-utilizing haloarchaeon from hypersaline lakes.</title>
        <authorList>
            <person name="Sorokin D.Y."/>
            <person name="Toshchakov S.V."/>
            <person name="Samarov N.I."/>
            <person name="Korzhenkov A."/>
            <person name="Kublanov I.V."/>
        </authorList>
    </citation>
    <scope>NUCLEOTIDE SEQUENCE [LARGE SCALE GENOMIC DNA]</scope>
    <source>
        <strain evidence="7 8">HArcel1</strain>
    </source>
</reference>
<dbReference type="Proteomes" id="UP000244727">
    <property type="component" value="Chromosome"/>
</dbReference>
<dbReference type="GO" id="GO:0043139">
    <property type="term" value="F:5'-3' DNA helicase activity"/>
    <property type="evidence" value="ECO:0007669"/>
    <property type="project" value="TreeGrafter"/>
</dbReference>
<dbReference type="EMBL" id="CP028858">
    <property type="protein sequence ID" value="AWB28515.1"/>
    <property type="molecule type" value="Genomic_DNA"/>
</dbReference>
<organism evidence="7 8">
    <name type="scientific">Halococcoides cellulosivorans</name>
    <dbReference type="NCBI Taxonomy" id="1679096"/>
    <lineage>
        <taxon>Archaea</taxon>
        <taxon>Methanobacteriati</taxon>
        <taxon>Methanobacteriota</taxon>
        <taxon>Stenosarchaea group</taxon>
        <taxon>Halobacteria</taxon>
        <taxon>Halobacteriales</taxon>
        <taxon>Haloarculaceae</taxon>
        <taxon>Halococcoides</taxon>
    </lineage>
</organism>
<evidence type="ECO:0000256" key="5">
    <source>
        <dbReference type="SAM" id="MobiDB-lite"/>
    </source>
</evidence>
<dbReference type="Pfam" id="PF13087">
    <property type="entry name" value="AAA_12"/>
    <property type="match status" value="1"/>
</dbReference>
<keyword evidence="8" id="KW-1185">Reference proteome</keyword>
<accession>A0A2R4X3Y5</accession>
<dbReference type="PANTHER" id="PTHR43788:SF8">
    <property type="entry name" value="DNA-BINDING PROTEIN SMUBP-2"/>
    <property type="match status" value="1"/>
</dbReference>
<evidence type="ECO:0000256" key="3">
    <source>
        <dbReference type="ARBA" id="ARBA00022806"/>
    </source>
</evidence>
<feature type="domain" description="DNA2/NAM7 helicase-like C-terminal" evidence="6">
    <location>
        <begin position="1211"/>
        <end position="1412"/>
    </location>
</feature>
<name>A0A2R4X3Y5_9EURY</name>
<evidence type="ECO:0000313" key="8">
    <source>
        <dbReference type="Proteomes" id="UP000244727"/>
    </source>
</evidence>
<dbReference type="KEGG" id="harc:HARCEL1_12890"/>
<gene>
    <name evidence="7" type="ORF">HARCEL1_12890</name>
</gene>
<feature type="region of interest" description="Disordered" evidence="5">
    <location>
        <begin position="779"/>
        <end position="814"/>
    </location>
</feature>
<protein>
    <recommendedName>
        <fullName evidence="6">DNA2/NAM7 helicase-like C-terminal domain-containing protein</fullName>
    </recommendedName>
</protein>
<dbReference type="PANTHER" id="PTHR43788">
    <property type="entry name" value="DNA2/NAM7 HELICASE FAMILY MEMBER"/>
    <property type="match status" value="1"/>
</dbReference>
<keyword evidence="2" id="KW-0378">Hydrolase</keyword>
<evidence type="ECO:0000256" key="2">
    <source>
        <dbReference type="ARBA" id="ARBA00022801"/>
    </source>
</evidence>
<evidence type="ECO:0000259" key="6">
    <source>
        <dbReference type="Pfam" id="PF13087"/>
    </source>
</evidence>
<dbReference type="Gene3D" id="3.40.50.300">
    <property type="entry name" value="P-loop containing nucleotide triphosphate hydrolases"/>
    <property type="match status" value="2"/>
</dbReference>
<evidence type="ECO:0000256" key="1">
    <source>
        <dbReference type="ARBA" id="ARBA00022741"/>
    </source>
</evidence>
<sequence>MSPSPEPRDTLSPSAIAQFYKLQQCPMYLYHRYVDEDFAELTDVPLSPLLAATGEKFEESQVRRLLEADVYSVGDSDSVLPFDETWAGNQTTDIDRISGLIEELASGERSRPVVFFQPPLAGTIGSWPVHGAADVVIASSGASRAGASVELRVIEVKSSSAVQTHHQLQAATYALLFECLLEESNIQVSASIVSQDPEYNDLASIVTSTAGLEPSRLSTFDLQTRQNDVQLLLEAGGTVDDILLEDGDMRSSGDPPTYRIDGRCDGCSKQIRCVAHSVRTKQLSLLGLTEGVQQSLAELGVNDLHDLATLYDWPTNTRDRRATSHAHPQPTDPDLVSRITRETDVSNLRNIAQIAHRFLREISPEYNTEWNQSADAGPWGDYLIGTGRNLPDDDPPSGFNLSYPRQSLVRVYPYVQHDIVRNRIVFLAAKVTSTHYEQSHDDGLFVAARPEGHPNDTDAKDEEEQRLIEDFFQKLSVAIQKVRPDLTTDDYDPTEGFIHLYPYGDSQRKWLVEAVKRHTDSEAARSLRTLLGYREAIDQSVVSILQEEFRDRHALRYPGLGIVQTAAQFWGRNSELDWEGPRDSSKTPLKETFAAGFWEIGAEYNILDDRISLGFDDGLQIPDDHMIQSSYPVVGRHQEVLPLEYIYASKEFDLLRPEIADDKEVREQIIRYRHHTDENSPQITFDDIEDGVQAICEAYEHIERCIRDKDATIEKNPLNLRDLSANSLGESELQSTCLEYQNLEYGAQRRQLEQTYRTPLPERVGEGSAIPFEVTVPPVESADEDEQRNSVKGSILRSLTPGRNDGLQPDSQPSLEVGNFVVLTPLVSSQNGRLTEAVDDPVKIKHQVLGVLTALDPAEGTIRVSLNWRYNMSRETFKPNHVGWTTDSDDEYGRQFIDEGMTFVVDTALDDFVGHRAHQALSQAQENDVHNRLVDVYDDEISDALETPAPLFDRKAINKFIEAFDMAMPESANQDQQSFVTRLNHTVAALQGPPGTGKTQYASAPAILSRAYAAGPGFAGIASAHSNTAVDEIADAVGTAQQALSAEGYARDVKMIRVRSGNGSSDLPHNVQDFNYYDDRDELNRLLEQHLEGDGAVPLLVFAAPVTLRNLINSASDVIADAESAEELMQRGQARLFDFALVDEGSMMDLPLLFLLGAFLGRNKQLLLVGDHRQMQPIQKHDWETEDRQTIEENTPSVSALDFVRFLRGEEESAFERLEREAPTWADKQSVLPMDRLQTTYRLPPAMAQFVTDLFYYRDDIDLQSGTSAERMPDVRTSEQPEWLRCALDPEPRVTLLLHDDNVFTKDSPLEAHLLEQLLQPLPVVQANPEDEEITGGIVVPFRLMRRRLQNQFDLTVDTVERFQGAERDVMTLSMTAGNQGYVNQIGEFLLDANRFNVGASRMKQKLFILVSKSLFRAVNSDPRKYEQQKAWKQLYQSLVSGHEPDAEFVVDTSEVDELSTSTKVAVYTGYRD</sequence>
<dbReference type="Pfam" id="PF13245">
    <property type="entry name" value="AAA_19"/>
    <property type="match status" value="1"/>
</dbReference>
<evidence type="ECO:0000313" key="7">
    <source>
        <dbReference type="EMBL" id="AWB28515.1"/>
    </source>
</evidence>
<keyword evidence="3" id="KW-0347">Helicase</keyword>
<dbReference type="InterPro" id="IPR041679">
    <property type="entry name" value="DNA2/NAM7-like_C"/>
</dbReference>
<dbReference type="GO" id="GO:0005524">
    <property type="term" value="F:ATP binding"/>
    <property type="evidence" value="ECO:0007669"/>
    <property type="project" value="UniProtKB-KW"/>
</dbReference>
<keyword evidence="1" id="KW-0547">Nucleotide-binding</keyword>
<dbReference type="InterPro" id="IPR050534">
    <property type="entry name" value="Coronavir_polyprotein_1ab"/>
</dbReference>
<dbReference type="GO" id="GO:0016787">
    <property type="term" value="F:hydrolase activity"/>
    <property type="evidence" value="ECO:0007669"/>
    <property type="project" value="UniProtKB-KW"/>
</dbReference>